<dbReference type="NCBIfam" id="NF038128">
    <property type="entry name" value="choice_anch_J"/>
    <property type="match status" value="1"/>
</dbReference>
<organism evidence="2 3">
    <name type="scientific">Marinifilum breve</name>
    <dbReference type="NCBI Taxonomy" id="2184082"/>
    <lineage>
        <taxon>Bacteria</taxon>
        <taxon>Pseudomonadati</taxon>
        <taxon>Bacteroidota</taxon>
        <taxon>Bacteroidia</taxon>
        <taxon>Marinilabiliales</taxon>
        <taxon>Marinifilaceae</taxon>
    </lineage>
</organism>
<protein>
    <submittedName>
        <fullName evidence="2">Uncharacterized protein</fullName>
    </submittedName>
</protein>
<dbReference type="OrthoDB" id="1116750at2"/>
<keyword evidence="1" id="KW-0732">Signal</keyword>
<evidence type="ECO:0000313" key="3">
    <source>
        <dbReference type="Proteomes" id="UP000248079"/>
    </source>
</evidence>
<dbReference type="RefSeq" id="WP_110360509.1">
    <property type="nucleotide sequence ID" value="NZ_QFLI01000003.1"/>
</dbReference>
<dbReference type="Proteomes" id="UP000248079">
    <property type="component" value="Unassembled WGS sequence"/>
</dbReference>
<dbReference type="AlphaFoldDB" id="A0A2V4A2Y7"/>
<comment type="caution">
    <text evidence="2">The sequence shown here is derived from an EMBL/GenBank/DDBJ whole genome shotgun (WGS) entry which is preliminary data.</text>
</comment>
<name>A0A2V4A2Y7_9BACT</name>
<sequence>MILKRLKYKRMISAGMLISILLLSSTGAWAVNKSSKKNKGKKVVLFEDGWQELKPVEGESQTGNFSPVSLQGEPEQADNKKWNAGWGNWSVTGVDGESKRGVIMVPNRMENDDYLVSTEIELKNCKKAELLVEAYSKYGTDNVNELKVLISANYNGDVETAQWDELWMESIHKQKQAVERKISLKKYLGKNVVIAFRSVQSGKSVKNMTRTTFLSKVNVTAVCK</sequence>
<feature type="signal peptide" evidence="1">
    <location>
        <begin position="1"/>
        <end position="30"/>
    </location>
</feature>
<gene>
    <name evidence="2" type="ORF">DF185_09535</name>
</gene>
<keyword evidence="3" id="KW-1185">Reference proteome</keyword>
<feature type="chain" id="PRO_5016104004" evidence="1">
    <location>
        <begin position="31"/>
        <end position="224"/>
    </location>
</feature>
<evidence type="ECO:0000313" key="2">
    <source>
        <dbReference type="EMBL" id="PXY01700.1"/>
    </source>
</evidence>
<proteinExistence type="predicted"/>
<dbReference type="EMBL" id="QFLI01000003">
    <property type="protein sequence ID" value="PXY01700.1"/>
    <property type="molecule type" value="Genomic_DNA"/>
</dbReference>
<dbReference type="Gene3D" id="2.60.120.200">
    <property type="match status" value="1"/>
</dbReference>
<evidence type="ECO:0000256" key="1">
    <source>
        <dbReference type="SAM" id="SignalP"/>
    </source>
</evidence>
<accession>A0A2V4A2Y7</accession>
<reference evidence="2 3" key="1">
    <citation type="submission" date="2018-05" db="EMBL/GenBank/DDBJ databases">
        <title>Marinifilum breve JC075T sp. nov., a marine bacterium isolated from Yongle Blue Hole in the South China Sea.</title>
        <authorList>
            <person name="Fu T."/>
        </authorList>
    </citation>
    <scope>NUCLEOTIDE SEQUENCE [LARGE SCALE GENOMIC DNA]</scope>
    <source>
        <strain evidence="2 3">JC075</strain>
    </source>
</reference>